<feature type="region of interest" description="Disordered" evidence="7">
    <location>
        <begin position="17"/>
        <end position="38"/>
    </location>
</feature>
<comment type="function">
    <text evidence="5">Functions as a component of the Arp2/3 complex which is involved in regulation of actin polymerization and together with an activating nucleation-promoting factor (NPF) mediates the formation of branched actin networks.</text>
</comment>
<dbReference type="AlphaFoldDB" id="A0A7I8VPC5"/>
<dbReference type="SUPFAM" id="SSF69103">
    <property type="entry name" value="Arp2/3 complex 16 kDa subunit ARPC5"/>
    <property type="match status" value="1"/>
</dbReference>
<comment type="caution">
    <text evidence="8">The sequence shown here is derived from an EMBL/GenBank/DDBJ whole genome shotgun (WGS) entry which is preliminary data.</text>
</comment>
<evidence type="ECO:0000256" key="1">
    <source>
        <dbReference type="ARBA" id="ARBA00004245"/>
    </source>
</evidence>
<accession>A0A7I8VPC5</accession>
<dbReference type="PIRSF" id="PIRSF039096">
    <property type="entry name" value="p16-ARC"/>
    <property type="match status" value="1"/>
</dbReference>
<name>A0A7I8VPC5_9ANNE</name>
<comment type="function">
    <text evidence="6">Functions as component of the Arp2/3 complex which is involved in regulation of actin polymerization and together with an activating nucleation-promoting factor (NPF) mediates the formation of branched actin networks. Arp2/3 complex plays a critical role in the control of cell morphogenesis via the modulation of cell polarity development.</text>
</comment>
<dbReference type="GO" id="GO:0034314">
    <property type="term" value="P:Arp2/3 complex-mediated actin nucleation"/>
    <property type="evidence" value="ECO:0007669"/>
    <property type="project" value="InterPro"/>
</dbReference>
<evidence type="ECO:0000256" key="2">
    <source>
        <dbReference type="ARBA" id="ARBA00006084"/>
    </source>
</evidence>
<dbReference type="PANTHER" id="PTHR12644">
    <property type="entry name" value="ARP2/3 COMPLEX 16 KD SUBUNIT P16-ARC"/>
    <property type="match status" value="1"/>
</dbReference>
<evidence type="ECO:0000256" key="6">
    <source>
        <dbReference type="RuleBase" id="RU004301"/>
    </source>
</evidence>
<evidence type="ECO:0000256" key="5">
    <source>
        <dbReference type="ARBA" id="ARBA00060329"/>
    </source>
</evidence>
<keyword evidence="4 6" id="KW-0206">Cytoskeleton</keyword>
<protein>
    <recommendedName>
        <fullName evidence="6">Actin-related protein 2/3 complex subunit 5</fullName>
    </recommendedName>
</protein>
<evidence type="ECO:0000313" key="8">
    <source>
        <dbReference type="EMBL" id="CAD5117564.1"/>
    </source>
</evidence>
<dbReference type="Gene3D" id="1.25.40.190">
    <property type="entry name" value="Actin-related protein 2/3 complex subunit 5"/>
    <property type="match status" value="1"/>
</dbReference>
<evidence type="ECO:0000256" key="3">
    <source>
        <dbReference type="ARBA" id="ARBA00022490"/>
    </source>
</evidence>
<dbReference type="InterPro" id="IPR036743">
    <property type="entry name" value="ARPC5_sf"/>
</dbReference>
<dbReference type="GO" id="GO:0005885">
    <property type="term" value="C:Arp2/3 protein complex"/>
    <property type="evidence" value="ECO:0007669"/>
    <property type="project" value="InterPro"/>
</dbReference>
<sequence length="151" mass="17092">MSAKTFESKFRNVDVDEYDEDRYEEDENAEAPIEKSPDKAEVHNLLQSTKNAEALAYVLDNAPIGSKNQSLLDACTQLIVEVMMSFKTSAVEQALKSLNQGQLDLLLKYVYKGFESPVENSSYHLLIWHDKIYSIGGCGSILRVLTERKRL</sequence>
<dbReference type="InterPro" id="IPR006789">
    <property type="entry name" value="ARPC5"/>
</dbReference>
<keyword evidence="3" id="KW-0963">Cytoplasm</keyword>
<evidence type="ECO:0000256" key="7">
    <source>
        <dbReference type="SAM" id="MobiDB-lite"/>
    </source>
</evidence>
<dbReference type="FunFam" id="1.25.40.190:FF:000003">
    <property type="entry name" value="Actin-related protein 2/3 complex subunit 5"/>
    <property type="match status" value="1"/>
</dbReference>
<dbReference type="Pfam" id="PF04699">
    <property type="entry name" value="P16-Arc"/>
    <property type="match status" value="1"/>
</dbReference>
<comment type="subcellular location">
    <subcellularLocation>
        <location evidence="1">Cytoplasm</location>
        <location evidence="1">Cytoskeleton</location>
    </subcellularLocation>
</comment>
<evidence type="ECO:0000256" key="4">
    <source>
        <dbReference type="ARBA" id="ARBA00023212"/>
    </source>
</evidence>
<gene>
    <name evidence="8" type="ORF">DGYR_LOCUS6082</name>
</gene>
<dbReference type="OrthoDB" id="429520at2759"/>
<keyword evidence="9" id="KW-1185">Reference proteome</keyword>
<evidence type="ECO:0000313" key="9">
    <source>
        <dbReference type="Proteomes" id="UP000549394"/>
    </source>
</evidence>
<comment type="similarity">
    <text evidence="2 6">Belongs to the ARPC5 family.</text>
</comment>
<feature type="compositionally biased region" description="Acidic residues" evidence="7">
    <location>
        <begin position="17"/>
        <end position="29"/>
    </location>
</feature>
<reference evidence="8 9" key="1">
    <citation type="submission" date="2020-08" db="EMBL/GenBank/DDBJ databases">
        <authorList>
            <person name="Hejnol A."/>
        </authorList>
    </citation>
    <scope>NUCLEOTIDE SEQUENCE [LARGE SCALE GENOMIC DNA]</scope>
</reference>
<dbReference type="Proteomes" id="UP000549394">
    <property type="component" value="Unassembled WGS sequence"/>
</dbReference>
<proteinExistence type="inferred from homology"/>
<dbReference type="EMBL" id="CAJFCJ010000007">
    <property type="protein sequence ID" value="CAD5117564.1"/>
    <property type="molecule type" value="Genomic_DNA"/>
</dbReference>
<dbReference type="GO" id="GO:0030833">
    <property type="term" value="P:regulation of actin filament polymerization"/>
    <property type="evidence" value="ECO:0007669"/>
    <property type="project" value="InterPro"/>
</dbReference>
<organism evidence="8 9">
    <name type="scientific">Dimorphilus gyrociliatus</name>
    <dbReference type="NCBI Taxonomy" id="2664684"/>
    <lineage>
        <taxon>Eukaryota</taxon>
        <taxon>Metazoa</taxon>
        <taxon>Spiralia</taxon>
        <taxon>Lophotrochozoa</taxon>
        <taxon>Annelida</taxon>
        <taxon>Polychaeta</taxon>
        <taxon>Polychaeta incertae sedis</taxon>
        <taxon>Dinophilidae</taxon>
        <taxon>Dimorphilus</taxon>
    </lineage>
</organism>